<organism evidence="1 2">
    <name type="scientific">Melipona quadrifasciata</name>
    <dbReference type="NCBI Taxonomy" id="166423"/>
    <lineage>
        <taxon>Eukaryota</taxon>
        <taxon>Metazoa</taxon>
        <taxon>Ecdysozoa</taxon>
        <taxon>Arthropoda</taxon>
        <taxon>Hexapoda</taxon>
        <taxon>Insecta</taxon>
        <taxon>Pterygota</taxon>
        <taxon>Neoptera</taxon>
        <taxon>Endopterygota</taxon>
        <taxon>Hymenoptera</taxon>
        <taxon>Apocrita</taxon>
        <taxon>Aculeata</taxon>
        <taxon>Apoidea</taxon>
        <taxon>Anthophila</taxon>
        <taxon>Apidae</taxon>
        <taxon>Melipona</taxon>
    </lineage>
</organism>
<dbReference type="Proteomes" id="UP000053105">
    <property type="component" value="Unassembled WGS sequence"/>
</dbReference>
<dbReference type="EMBL" id="KQ435936">
    <property type="protein sequence ID" value="KOX68341.1"/>
    <property type="molecule type" value="Genomic_DNA"/>
</dbReference>
<reference evidence="1 2" key="1">
    <citation type="submission" date="2015-07" db="EMBL/GenBank/DDBJ databases">
        <title>The genome of Melipona quadrifasciata.</title>
        <authorList>
            <person name="Pan H."/>
            <person name="Kapheim K."/>
        </authorList>
    </citation>
    <scope>NUCLEOTIDE SEQUENCE [LARGE SCALE GENOMIC DNA]</scope>
    <source>
        <strain evidence="1">0111107301</strain>
        <tissue evidence="1">Whole body</tissue>
    </source>
</reference>
<protein>
    <submittedName>
        <fullName evidence="1">Uncharacterized protein</fullName>
    </submittedName>
</protein>
<evidence type="ECO:0000313" key="2">
    <source>
        <dbReference type="Proteomes" id="UP000053105"/>
    </source>
</evidence>
<evidence type="ECO:0000313" key="1">
    <source>
        <dbReference type="EMBL" id="KOX68341.1"/>
    </source>
</evidence>
<name>A0A0N0BC99_9HYME</name>
<accession>A0A0N0BC99</accession>
<proteinExistence type="predicted"/>
<sequence length="96" mass="11443">MIRLLDLDETPYIQQSKRIKKEYSMTMYNNEDTSMGRSLLSFFDKYTRANVHLHTVIFFGEQEVHLCLIKLTSRVLFLLFLEVVKNLAIFFELSYP</sequence>
<keyword evidence="2" id="KW-1185">Reference proteome</keyword>
<gene>
    <name evidence="1" type="ORF">WN51_07079</name>
</gene>
<dbReference type="AlphaFoldDB" id="A0A0N0BC99"/>